<name>A0A917QFX0_9NOCA</name>
<gene>
    <name evidence="3" type="ORF">GCM10011591_18010</name>
</gene>
<organism evidence="3 4">
    <name type="scientific">Nocardia camponoti</name>
    <dbReference type="NCBI Taxonomy" id="1616106"/>
    <lineage>
        <taxon>Bacteria</taxon>
        <taxon>Bacillati</taxon>
        <taxon>Actinomycetota</taxon>
        <taxon>Actinomycetes</taxon>
        <taxon>Mycobacteriales</taxon>
        <taxon>Nocardiaceae</taxon>
        <taxon>Nocardia</taxon>
    </lineage>
</organism>
<dbReference type="SUPFAM" id="SSF52540">
    <property type="entry name" value="P-loop containing nucleoside triphosphate hydrolases"/>
    <property type="match status" value="1"/>
</dbReference>
<evidence type="ECO:0000256" key="1">
    <source>
        <dbReference type="SAM" id="MobiDB-lite"/>
    </source>
</evidence>
<dbReference type="InterPro" id="IPR027417">
    <property type="entry name" value="P-loop_NTPase"/>
</dbReference>
<feature type="domain" description="ATPase AAA-type core" evidence="2">
    <location>
        <begin position="45"/>
        <end position="362"/>
    </location>
</feature>
<feature type="compositionally biased region" description="Basic and acidic residues" evidence="1">
    <location>
        <begin position="445"/>
        <end position="460"/>
    </location>
</feature>
<evidence type="ECO:0000259" key="2">
    <source>
        <dbReference type="Pfam" id="PF13304"/>
    </source>
</evidence>
<feature type="region of interest" description="Disordered" evidence="1">
    <location>
        <begin position="430"/>
        <end position="460"/>
    </location>
</feature>
<dbReference type="PANTHER" id="PTHR40396">
    <property type="entry name" value="ATPASE-LIKE PROTEIN"/>
    <property type="match status" value="1"/>
</dbReference>
<accession>A0A917QFX0</accession>
<dbReference type="GO" id="GO:0005524">
    <property type="term" value="F:ATP binding"/>
    <property type="evidence" value="ECO:0007669"/>
    <property type="project" value="InterPro"/>
</dbReference>
<proteinExistence type="predicted"/>
<protein>
    <recommendedName>
        <fullName evidence="2">ATPase AAA-type core domain-containing protein</fullName>
    </recommendedName>
</protein>
<comment type="caution">
    <text evidence="3">The sequence shown here is derived from an EMBL/GenBank/DDBJ whole genome shotgun (WGS) entry which is preliminary data.</text>
</comment>
<dbReference type="Proteomes" id="UP000612956">
    <property type="component" value="Unassembled WGS sequence"/>
</dbReference>
<dbReference type="InterPro" id="IPR003959">
    <property type="entry name" value="ATPase_AAA_core"/>
</dbReference>
<keyword evidence="4" id="KW-1185">Reference proteome</keyword>
<dbReference type="AlphaFoldDB" id="A0A917QFX0"/>
<sequence>MLLRFRVENHASIRDEQELSMIAQRQVDGRPEVNVPGTSYAVVPVAAIYGANASGKSNMIAAMAWMRRAILDSYRKWDPDGGVPRIPFAFREDHAKFPSSFELDFVLDGIRHSYGFEVDDEQVLREWLEFFPEGRPRKLFERVGADVSFGRSMTGQRKSIADQLRLRTNSLLVSAGAQSGHGQLQAIREFFATMINSADDRDYAQRLHRTVAMFEASDETKRAAVRSLLSHADLGIVGLRAYEPDANQIAESARLVAMIREAFGREVRIEHSHSKRVQVVHTTDTGTFELALERESSGTRTWIGLIGPVVAALESGGVLIVDELDARLHPLLVDALIGLFTHRQVNCLGAQLIFSTHDVTLMGRYAKSHLARDQIWFADKNANSLATSVFPLTEFKPRMDENHEIGYLLGRYGATPFFADDQLGMSGVFNTTRGRGAAEPGTRPEFAEGSERKPETADLH</sequence>
<dbReference type="EMBL" id="BMMW01000002">
    <property type="protein sequence ID" value="GGK47108.1"/>
    <property type="molecule type" value="Genomic_DNA"/>
</dbReference>
<reference evidence="3" key="2">
    <citation type="submission" date="2020-09" db="EMBL/GenBank/DDBJ databases">
        <authorList>
            <person name="Sun Q."/>
            <person name="Zhou Y."/>
        </authorList>
    </citation>
    <scope>NUCLEOTIDE SEQUENCE</scope>
    <source>
        <strain evidence="3">CGMCC 4.7278</strain>
    </source>
</reference>
<dbReference type="Pfam" id="PF13304">
    <property type="entry name" value="AAA_21"/>
    <property type="match status" value="1"/>
</dbReference>
<evidence type="ECO:0000313" key="3">
    <source>
        <dbReference type="EMBL" id="GGK47108.1"/>
    </source>
</evidence>
<dbReference type="Gene3D" id="3.40.50.300">
    <property type="entry name" value="P-loop containing nucleotide triphosphate hydrolases"/>
    <property type="match status" value="1"/>
</dbReference>
<dbReference type="GO" id="GO:0016887">
    <property type="term" value="F:ATP hydrolysis activity"/>
    <property type="evidence" value="ECO:0007669"/>
    <property type="project" value="InterPro"/>
</dbReference>
<reference evidence="3" key="1">
    <citation type="journal article" date="2014" name="Int. J. Syst. Evol. Microbiol.">
        <title>Complete genome sequence of Corynebacterium casei LMG S-19264T (=DSM 44701T), isolated from a smear-ripened cheese.</title>
        <authorList>
            <consortium name="US DOE Joint Genome Institute (JGI-PGF)"/>
            <person name="Walter F."/>
            <person name="Albersmeier A."/>
            <person name="Kalinowski J."/>
            <person name="Ruckert C."/>
        </authorList>
    </citation>
    <scope>NUCLEOTIDE SEQUENCE</scope>
    <source>
        <strain evidence="3">CGMCC 4.7278</strain>
    </source>
</reference>
<evidence type="ECO:0000313" key="4">
    <source>
        <dbReference type="Proteomes" id="UP000612956"/>
    </source>
</evidence>
<dbReference type="PANTHER" id="PTHR40396:SF1">
    <property type="entry name" value="ATPASE AAA-TYPE CORE DOMAIN-CONTAINING PROTEIN"/>
    <property type="match status" value="1"/>
</dbReference>